<sequence>MAGTGPSDDFIIEIELFPYNIDATKNKNSKGYKVGNINFKQKNITRPFTDMDIANTYIKQTFGLADAFSKPIDTATYKRIIEDLFKSDKTQIIIKPQKFSGGKKAKKHTSRKNIKAKNRKTRKHV</sequence>
<dbReference type="EMBL" id="MN739530">
    <property type="protein sequence ID" value="QHT10812.1"/>
    <property type="molecule type" value="Genomic_DNA"/>
</dbReference>
<organism evidence="2">
    <name type="scientific">viral metagenome</name>
    <dbReference type="NCBI Taxonomy" id="1070528"/>
    <lineage>
        <taxon>unclassified sequences</taxon>
        <taxon>metagenomes</taxon>
        <taxon>organismal metagenomes</taxon>
    </lineage>
</organism>
<proteinExistence type="predicted"/>
<name>A0A6C0D343_9ZZZZ</name>
<reference evidence="2" key="1">
    <citation type="journal article" date="2020" name="Nature">
        <title>Giant virus diversity and host interactions through global metagenomics.</title>
        <authorList>
            <person name="Schulz F."/>
            <person name="Roux S."/>
            <person name="Paez-Espino D."/>
            <person name="Jungbluth S."/>
            <person name="Walsh D.A."/>
            <person name="Denef V.J."/>
            <person name="McMahon K.D."/>
            <person name="Konstantinidis K.T."/>
            <person name="Eloe-Fadrosh E.A."/>
            <person name="Kyrpides N.C."/>
            <person name="Woyke T."/>
        </authorList>
    </citation>
    <scope>NUCLEOTIDE SEQUENCE</scope>
    <source>
        <strain evidence="2">GVMAG-M-3300023174-111</strain>
    </source>
</reference>
<evidence type="ECO:0000256" key="1">
    <source>
        <dbReference type="SAM" id="MobiDB-lite"/>
    </source>
</evidence>
<feature type="region of interest" description="Disordered" evidence="1">
    <location>
        <begin position="96"/>
        <end position="125"/>
    </location>
</feature>
<accession>A0A6C0D343</accession>
<evidence type="ECO:0000313" key="2">
    <source>
        <dbReference type="EMBL" id="QHT10812.1"/>
    </source>
</evidence>
<protein>
    <submittedName>
        <fullName evidence="2">Uncharacterized protein</fullName>
    </submittedName>
</protein>
<feature type="compositionally biased region" description="Basic residues" evidence="1">
    <location>
        <begin position="101"/>
        <end position="125"/>
    </location>
</feature>
<dbReference type="AlphaFoldDB" id="A0A6C0D343"/>